<keyword evidence="1" id="KW-0336">GPI-anchor</keyword>
<feature type="chain" id="PRO_5035889664" evidence="6">
    <location>
        <begin position="26"/>
        <end position="199"/>
    </location>
</feature>
<protein>
    <submittedName>
        <fullName evidence="8">Cupredoxin</fullName>
    </submittedName>
</protein>
<feature type="domain" description="Phytocyanin" evidence="7">
    <location>
        <begin position="27"/>
        <end position="127"/>
    </location>
</feature>
<reference evidence="8 9" key="1">
    <citation type="submission" date="2020-12" db="EMBL/GenBank/DDBJ databases">
        <title>Concerted genomic and epigenomic changes stabilize Arabidopsis allopolyploids.</title>
        <authorList>
            <person name="Chen Z."/>
        </authorList>
    </citation>
    <scope>NUCLEOTIDE SEQUENCE [LARGE SCALE GENOMIC DNA]</scope>
    <source>
        <strain evidence="8">Allo738</strain>
        <tissue evidence="8">Leaf</tissue>
    </source>
</reference>
<keyword evidence="1" id="KW-0449">Lipoprotein</keyword>
<evidence type="ECO:0000259" key="7">
    <source>
        <dbReference type="PROSITE" id="PS51485"/>
    </source>
</evidence>
<evidence type="ECO:0000256" key="6">
    <source>
        <dbReference type="SAM" id="SignalP"/>
    </source>
</evidence>
<evidence type="ECO:0000313" key="9">
    <source>
        <dbReference type="Proteomes" id="UP000694240"/>
    </source>
</evidence>
<dbReference type="EMBL" id="JAEFBK010000009">
    <property type="protein sequence ID" value="KAG7568817.1"/>
    <property type="molecule type" value="Genomic_DNA"/>
</dbReference>
<evidence type="ECO:0000256" key="4">
    <source>
        <dbReference type="ARBA" id="ARBA00023180"/>
    </source>
</evidence>
<dbReference type="PROSITE" id="PS51485">
    <property type="entry name" value="PHYTOCYANIN"/>
    <property type="match status" value="1"/>
</dbReference>
<evidence type="ECO:0000313" key="8">
    <source>
        <dbReference type="EMBL" id="KAG7568817.1"/>
    </source>
</evidence>
<comment type="caution">
    <text evidence="8">The sequence shown here is derived from an EMBL/GenBank/DDBJ whole genome shotgun (WGS) entry which is preliminary data.</text>
</comment>
<evidence type="ECO:0000256" key="1">
    <source>
        <dbReference type="ARBA" id="ARBA00022622"/>
    </source>
</evidence>
<dbReference type="PANTHER" id="PTHR33021:SF382">
    <property type="entry name" value="CUPREDOXIN SUPERFAMILY PROTEIN"/>
    <property type="match status" value="1"/>
</dbReference>
<dbReference type="InterPro" id="IPR039391">
    <property type="entry name" value="Phytocyanin-like"/>
</dbReference>
<dbReference type="CDD" id="cd11014">
    <property type="entry name" value="Mavicyanin"/>
    <property type="match status" value="1"/>
</dbReference>
<sequence length="199" mass="21693">MSLIKRNVFFISLLIFLALCGVSIGGTVHQVGDSNGWTIMSVNYERWASSRTFHVGDSLVFKYNKDFHDVTEVTHNDFKLCEPSKPLTRYETGSDTVILTKPGLQHFICGFPSHCDMGQKLQIHVLPASLGPVAAPVPGPIRSPSSLMSPSPSLLADSPVNNAPQYQMGPSPAPLSVASYSNVWIGLCFLPLLSFFILV</sequence>
<dbReference type="InterPro" id="IPR003245">
    <property type="entry name" value="Phytocyanin_dom"/>
</dbReference>
<evidence type="ECO:0000256" key="5">
    <source>
        <dbReference type="SAM" id="Phobius"/>
    </source>
</evidence>
<keyword evidence="2" id="KW-0479">Metal-binding</keyword>
<gene>
    <name evidence="8" type="ORF">ISN45_Aa04g016020</name>
</gene>
<dbReference type="GO" id="GO:0046872">
    <property type="term" value="F:metal ion binding"/>
    <property type="evidence" value="ECO:0007669"/>
    <property type="project" value="UniProtKB-KW"/>
</dbReference>
<dbReference type="InterPro" id="IPR041845">
    <property type="entry name" value="Mavicyanin"/>
</dbReference>
<keyword evidence="4" id="KW-0325">Glycoprotein</keyword>
<dbReference type="Pfam" id="PF02298">
    <property type="entry name" value="Cu_bind_like"/>
    <property type="match status" value="1"/>
</dbReference>
<keyword evidence="3" id="KW-0186">Copper</keyword>
<dbReference type="AlphaFoldDB" id="A0A8T2A5J1"/>
<feature type="transmembrane region" description="Helical" evidence="5">
    <location>
        <begin position="177"/>
        <end position="198"/>
    </location>
</feature>
<organism evidence="8 9">
    <name type="scientific">Arabidopsis thaliana x Arabidopsis arenosa</name>
    <dbReference type="NCBI Taxonomy" id="1240361"/>
    <lineage>
        <taxon>Eukaryota</taxon>
        <taxon>Viridiplantae</taxon>
        <taxon>Streptophyta</taxon>
        <taxon>Embryophyta</taxon>
        <taxon>Tracheophyta</taxon>
        <taxon>Spermatophyta</taxon>
        <taxon>Magnoliopsida</taxon>
        <taxon>eudicotyledons</taxon>
        <taxon>Gunneridae</taxon>
        <taxon>Pentapetalae</taxon>
        <taxon>rosids</taxon>
        <taxon>malvids</taxon>
        <taxon>Brassicales</taxon>
        <taxon>Brassicaceae</taxon>
        <taxon>Camelineae</taxon>
        <taxon>Arabidopsis</taxon>
    </lineage>
</organism>
<keyword evidence="9" id="KW-1185">Reference proteome</keyword>
<dbReference type="FunFam" id="2.60.40.420:FF:000003">
    <property type="entry name" value="Blue copper"/>
    <property type="match status" value="1"/>
</dbReference>
<name>A0A8T2A5J1_9BRAS</name>
<dbReference type="GO" id="GO:0005886">
    <property type="term" value="C:plasma membrane"/>
    <property type="evidence" value="ECO:0007669"/>
    <property type="project" value="TreeGrafter"/>
</dbReference>
<dbReference type="Proteomes" id="UP000694240">
    <property type="component" value="Chromosome 9"/>
</dbReference>
<keyword evidence="5" id="KW-0472">Membrane</keyword>
<keyword evidence="5" id="KW-0812">Transmembrane</keyword>
<keyword evidence="6" id="KW-0732">Signal</keyword>
<feature type="signal peptide" evidence="6">
    <location>
        <begin position="1"/>
        <end position="25"/>
    </location>
</feature>
<evidence type="ECO:0000256" key="2">
    <source>
        <dbReference type="ARBA" id="ARBA00022723"/>
    </source>
</evidence>
<evidence type="ECO:0000256" key="3">
    <source>
        <dbReference type="ARBA" id="ARBA00023008"/>
    </source>
</evidence>
<dbReference type="GO" id="GO:0009055">
    <property type="term" value="F:electron transfer activity"/>
    <property type="evidence" value="ECO:0007669"/>
    <property type="project" value="InterPro"/>
</dbReference>
<dbReference type="PANTHER" id="PTHR33021">
    <property type="entry name" value="BLUE COPPER PROTEIN"/>
    <property type="match status" value="1"/>
</dbReference>
<keyword evidence="5" id="KW-1133">Transmembrane helix</keyword>
<proteinExistence type="predicted"/>
<accession>A0A8T2A5J1</accession>
<dbReference type="GO" id="GO:0098552">
    <property type="term" value="C:side of membrane"/>
    <property type="evidence" value="ECO:0007669"/>
    <property type="project" value="UniProtKB-KW"/>
</dbReference>